<proteinExistence type="predicted"/>
<feature type="region of interest" description="Disordered" evidence="1">
    <location>
        <begin position="92"/>
        <end position="128"/>
    </location>
</feature>
<evidence type="ECO:0000256" key="1">
    <source>
        <dbReference type="SAM" id="MobiDB-lite"/>
    </source>
</evidence>
<sequence length="149" mass="18603">METRKKQHAYNLRKMNETSELVVHKINEEHNIDLNSISVIDYEKDWYRRKFKEAAHMRYTYNGQTISNPSIKINRIWDPLLVDIYKKKSAEIEEEEEEQQVMEEYEETTVEQQEEEQEEEEEGEGEDDWLRRAKKRKRRKRRRRRWRRK</sequence>
<name>A0A8D8PMM2_9HEMI</name>
<feature type="compositionally biased region" description="Acidic residues" evidence="1">
    <location>
        <begin position="92"/>
        <end position="127"/>
    </location>
</feature>
<accession>A0A8D8PMM2</accession>
<protein>
    <submittedName>
        <fullName evidence="2">Uncharacterized protein</fullName>
    </submittedName>
</protein>
<dbReference type="AlphaFoldDB" id="A0A8D8PMM2"/>
<dbReference type="EMBL" id="HBUF01004420">
    <property type="protein sequence ID" value="CAG6606698.1"/>
    <property type="molecule type" value="Transcribed_RNA"/>
</dbReference>
<evidence type="ECO:0000313" key="2">
    <source>
        <dbReference type="EMBL" id="CAG6606698.1"/>
    </source>
</evidence>
<reference evidence="2" key="1">
    <citation type="submission" date="2021-05" db="EMBL/GenBank/DDBJ databases">
        <authorList>
            <person name="Alioto T."/>
            <person name="Alioto T."/>
            <person name="Gomez Garrido J."/>
        </authorList>
    </citation>
    <scope>NUCLEOTIDE SEQUENCE</scope>
</reference>
<organism evidence="2">
    <name type="scientific">Cacopsylla melanoneura</name>
    <dbReference type="NCBI Taxonomy" id="428564"/>
    <lineage>
        <taxon>Eukaryota</taxon>
        <taxon>Metazoa</taxon>
        <taxon>Ecdysozoa</taxon>
        <taxon>Arthropoda</taxon>
        <taxon>Hexapoda</taxon>
        <taxon>Insecta</taxon>
        <taxon>Pterygota</taxon>
        <taxon>Neoptera</taxon>
        <taxon>Paraneoptera</taxon>
        <taxon>Hemiptera</taxon>
        <taxon>Sternorrhyncha</taxon>
        <taxon>Psylloidea</taxon>
        <taxon>Psyllidae</taxon>
        <taxon>Psyllinae</taxon>
        <taxon>Cacopsylla</taxon>
    </lineage>
</organism>
<dbReference type="EMBL" id="HBUF01004421">
    <property type="protein sequence ID" value="CAG6606699.1"/>
    <property type="molecule type" value="Transcribed_RNA"/>
</dbReference>